<evidence type="ECO:0000313" key="2">
    <source>
        <dbReference type="Proteomes" id="UP000499080"/>
    </source>
</evidence>
<dbReference type="EMBL" id="BGPR01088660">
    <property type="protein sequence ID" value="GBM12169.1"/>
    <property type="molecule type" value="Genomic_DNA"/>
</dbReference>
<protein>
    <submittedName>
        <fullName evidence="1">Uncharacterized protein</fullName>
    </submittedName>
</protein>
<sequence length="166" mass="18124">NGTFVVRSRAFGDLDGHCGHPKSGTFLLFQTVSLGQRDRLPQNGVLGRSKQLGDNGTGCSRTGTFLSSQSLCVWDNGLYYPNGTFPVVPKPVLGENVQDTPKRDTCYSEAKNVSTGRYPVTVILCLFKAVGTTGGYPKRDICRSSQLGRTGQDTLNQYFVFQSQFV</sequence>
<evidence type="ECO:0000313" key="1">
    <source>
        <dbReference type="EMBL" id="GBM12169.1"/>
    </source>
</evidence>
<accession>A0A4Y2D7D8</accession>
<comment type="caution">
    <text evidence="1">The sequence shown here is derived from an EMBL/GenBank/DDBJ whole genome shotgun (WGS) entry which is preliminary data.</text>
</comment>
<gene>
    <name evidence="1" type="ORF">AVEN_159968_1</name>
</gene>
<proteinExistence type="predicted"/>
<organism evidence="1 2">
    <name type="scientific">Araneus ventricosus</name>
    <name type="common">Orbweaver spider</name>
    <name type="synonym">Epeira ventricosa</name>
    <dbReference type="NCBI Taxonomy" id="182803"/>
    <lineage>
        <taxon>Eukaryota</taxon>
        <taxon>Metazoa</taxon>
        <taxon>Ecdysozoa</taxon>
        <taxon>Arthropoda</taxon>
        <taxon>Chelicerata</taxon>
        <taxon>Arachnida</taxon>
        <taxon>Araneae</taxon>
        <taxon>Araneomorphae</taxon>
        <taxon>Entelegynae</taxon>
        <taxon>Araneoidea</taxon>
        <taxon>Araneidae</taxon>
        <taxon>Araneus</taxon>
    </lineage>
</organism>
<reference evidence="1 2" key="1">
    <citation type="journal article" date="2019" name="Sci. Rep.">
        <title>Orb-weaving spider Araneus ventricosus genome elucidates the spidroin gene catalogue.</title>
        <authorList>
            <person name="Kono N."/>
            <person name="Nakamura H."/>
            <person name="Ohtoshi R."/>
            <person name="Moran D.A.P."/>
            <person name="Shinohara A."/>
            <person name="Yoshida Y."/>
            <person name="Fujiwara M."/>
            <person name="Mori M."/>
            <person name="Tomita M."/>
            <person name="Arakawa K."/>
        </authorList>
    </citation>
    <scope>NUCLEOTIDE SEQUENCE [LARGE SCALE GENOMIC DNA]</scope>
</reference>
<keyword evidence="2" id="KW-1185">Reference proteome</keyword>
<dbReference type="AlphaFoldDB" id="A0A4Y2D7D8"/>
<name>A0A4Y2D7D8_ARAVE</name>
<feature type="non-terminal residue" evidence="1">
    <location>
        <position position="1"/>
    </location>
</feature>
<dbReference type="Proteomes" id="UP000499080">
    <property type="component" value="Unassembled WGS sequence"/>
</dbReference>